<sequence>MALKEALARKILTIIAHGVTKERHNNSATEHRNRLMM</sequence>
<reference evidence="1 2" key="1">
    <citation type="submission" date="2016-11" db="EMBL/GenBank/DDBJ databases">
        <title>Whole Genome Sequencing of Mucilaginibacter polytrichastri RG4-7(T) isolated from the moss sample.</title>
        <authorList>
            <person name="Li Y."/>
        </authorList>
    </citation>
    <scope>NUCLEOTIDE SEQUENCE [LARGE SCALE GENOMIC DNA]</scope>
    <source>
        <strain evidence="1 2">RG4-7</strain>
    </source>
</reference>
<evidence type="ECO:0000313" key="2">
    <source>
        <dbReference type="Proteomes" id="UP000186720"/>
    </source>
</evidence>
<name>A0A1Q6A446_9SPHI</name>
<gene>
    <name evidence="1" type="ORF">RG47T_4262</name>
</gene>
<proteinExistence type="predicted"/>
<dbReference type="Proteomes" id="UP000186720">
    <property type="component" value="Unassembled WGS sequence"/>
</dbReference>
<dbReference type="STRING" id="1302689.RG47T_4262"/>
<dbReference type="AlphaFoldDB" id="A0A1Q6A446"/>
<comment type="caution">
    <text evidence="1">The sequence shown here is derived from an EMBL/GenBank/DDBJ whole genome shotgun (WGS) entry which is preliminary data.</text>
</comment>
<keyword evidence="2" id="KW-1185">Reference proteome</keyword>
<evidence type="ECO:0000313" key="1">
    <source>
        <dbReference type="EMBL" id="OKS88784.1"/>
    </source>
</evidence>
<accession>A0A1Q6A446</accession>
<protein>
    <submittedName>
        <fullName evidence="1">Uncharacterized protein</fullName>
    </submittedName>
</protein>
<organism evidence="1 2">
    <name type="scientific">Mucilaginibacter polytrichastri</name>
    <dbReference type="NCBI Taxonomy" id="1302689"/>
    <lineage>
        <taxon>Bacteria</taxon>
        <taxon>Pseudomonadati</taxon>
        <taxon>Bacteroidota</taxon>
        <taxon>Sphingobacteriia</taxon>
        <taxon>Sphingobacteriales</taxon>
        <taxon>Sphingobacteriaceae</taxon>
        <taxon>Mucilaginibacter</taxon>
    </lineage>
</organism>
<dbReference type="EMBL" id="MPPL01000001">
    <property type="protein sequence ID" value="OKS88784.1"/>
    <property type="molecule type" value="Genomic_DNA"/>
</dbReference>